<feature type="domain" description="Cation/H+ exchanger transmembrane" evidence="11">
    <location>
        <begin position="24"/>
        <end position="386"/>
    </location>
</feature>
<evidence type="ECO:0000256" key="1">
    <source>
        <dbReference type="ARBA" id="ARBA00004141"/>
    </source>
</evidence>
<feature type="transmembrane region" description="Helical" evidence="9">
    <location>
        <begin position="39"/>
        <end position="58"/>
    </location>
</feature>
<feature type="transmembrane region" description="Helical" evidence="9">
    <location>
        <begin position="64"/>
        <end position="83"/>
    </location>
</feature>
<dbReference type="GO" id="GO:0015297">
    <property type="term" value="F:antiporter activity"/>
    <property type="evidence" value="ECO:0007669"/>
    <property type="project" value="UniProtKB-KW"/>
</dbReference>
<dbReference type="AlphaFoldDB" id="A0A271IWD6"/>
<proteinExistence type="predicted"/>
<feature type="transmembrane region" description="Helical" evidence="9">
    <location>
        <begin position="187"/>
        <end position="206"/>
    </location>
</feature>
<reference evidence="12 13" key="1">
    <citation type="submission" date="2016-11" db="EMBL/GenBank/DDBJ databases">
        <title>Study of marine rhodopsin-containing bacteria.</title>
        <authorList>
            <person name="Yoshizawa S."/>
            <person name="Kumagai Y."/>
            <person name="Kogure K."/>
        </authorList>
    </citation>
    <scope>NUCLEOTIDE SEQUENCE [LARGE SCALE GENOMIC DNA]</scope>
    <source>
        <strain evidence="12 13">SAORIC-28</strain>
    </source>
</reference>
<dbReference type="GO" id="GO:0016020">
    <property type="term" value="C:membrane"/>
    <property type="evidence" value="ECO:0007669"/>
    <property type="project" value="UniProtKB-SubCell"/>
</dbReference>
<comment type="subcellular location">
    <subcellularLocation>
        <location evidence="1">Membrane</location>
        <topology evidence="1">Multi-pass membrane protein</topology>
    </subcellularLocation>
</comment>
<dbReference type="SUPFAM" id="SSF52402">
    <property type="entry name" value="Adenine nucleotide alpha hydrolases-like"/>
    <property type="match status" value="1"/>
</dbReference>
<gene>
    <name evidence="12" type="ORF">BSZ37_01005</name>
</gene>
<evidence type="ECO:0000313" key="12">
    <source>
        <dbReference type="EMBL" id="PAP75124.1"/>
    </source>
</evidence>
<evidence type="ECO:0000256" key="4">
    <source>
        <dbReference type="ARBA" id="ARBA00022692"/>
    </source>
</evidence>
<feature type="transmembrane region" description="Helical" evidence="9">
    <location>
        <begin position="152"/>
        <end position="175"/>
    </location>
</feature>
<sequence>MDFLPVPDLPVTDPVLIVAITMGILLVGPLLFERFRIPGLVGLIALGAVAGPSVTGLLERDATFVLLGTFGLLYLMFMAGVTLDLAEFARQRTRALAFGALSFAMPMALALTLAPSLLGYGLPAAALLGSIVGSHTLLALPLAGRLGVAKNSAIVVATGATLVTDLLSLLVLAVVQGIVGGDAGPSFWLTFAGKAAVWAAAVLWLLPKAARAFFRRVRREDDAAFAFLLASVFLSAWAASLAGLAPIIGAFLAGIALNRLIPKQSPLMTRLRFVGDAILVPFFLVSVGLLVDVRVLGSLQVWTYALLFTTLVLVGKGGAAVLGVPFFGFSRDEAGTVAGLTFPQAAATLAVTLIGFDIGLFSQTVVNAVVLVIVLTCLIGPSLVQAFGRKVALAEAEQPYEPAEAPERILVPLANPETAEDLMELALLLRSPQSEEPVYPIAVARGGPDEASNVAEAERLMEKAVLHATAASVPVSPTVRIDDNPVRGIVRGARELRASEIVAGWNGQRTPGALVFGQVIDGVLEESRAMAIVARLSAPLAAARRLVVVVPPQVYRESGFGRAVRVMKVLAAQKGLRLLVITTEADADEVEARFAATGPEATIEVEPVDGWSVRVLDEVVQTGDVLALVGVRRGTVAWRPALQRLPRVLARRYPEVDLLSITLSEADVVPMLAEAVDGDGVADLSLPPSHIALDLTPDAPEPLLRRILLGGFPHEPRTAAALAARLVSDDSDDAPEIMPGVVFYHAHVAEVEVPQTFVGVCPKGARVPHAGQPARVLVVLLAPAAMAPEAYLGQLAVTAQLVRSDATVEALVEAETPEAARALLFDTLRGDLDPGEPESPETEVRTSVSAH</sequence>
<feature type="transmembrane region" description="Helical" evidence="9">
    <location>
        <begin position="227"/>
        <end position="257"/>
    </location>
</feature>
<evidence type="ECO:0000256" key="9">
    <source>
        <dbReference type="SAM" id="Phobius"/>
    </source>
</evidence>
<accession>A0A271IWD6</accession>
<organism evidence="12 13">
    <name type="scientific">Rubrivirga marina</name>
    <dbReference type="NCBI Taxonomy" id="1196024"/>
    <lineage>
        <taxon>Bacteria</taxon>
        <taxon>Pseudomonadati</taxon>
        <taxon>Rhodothermota</taxon>
        <taxon>Rhodothermia</taxon>
        <taxon>Rhodothermales</taxon>
        <taxon>Rubricoccaceae</taxon>
        <taxon>Rubrivirga</taxon>
    </lineage>
</organism>
<feature type="transmembrane region" description="Helical" evidence="9">
    <location>
        <begin position="120"/>
        <end position="140"/>
    </location>
</feature>
<dbReference type="PANTHER" id="PTHR43562:SF4">
    <property type="entry name" value="NA(+)_H(+) ANTIPORTER NHAS5"/>
    <property type="match status" value="1"/>
</dbReference>
<feature type="transmembrane region" description="Helical" evidence="9">
    <location>
        <begin position="277"/>
        <end position="297"/>
    </location>
</feature>
<feature type="transmembrane region" description="Helical" evidence="9">
    <location>
        <begin position="95"/>
        <end position="114"/>
    </location>
</feature>
<dbReference type="Gene3D" id="3.40.50.620">
    <property type="entry name" value="HUPs"/>
    <property type="match status" value="1"/>
</dbReference>
<feature type="domain" description="UspA" evidence="10">
    <location>
        <begin position="408"/>
        <end position="534"/>
    </location>
</feature>
<feature type="transmembrane region" description="Helical" evidence="9">
    <location>
        <begin position="334"/>
        <end position="356"/>
    </location>
</feature>
<dbReference type="Gene3D" id="3.40.930.10">
    <property type="entry name" value="Mannitol-specific EII, Chain A"/>
    <property type="match status" value="1"/>
</dbReference>
<dbReference type="Proteomes" id="UP000216339">
    <property type="component" value="Unassembled WGS sequence"/>
</dbReference>
<dbReference type="InterPro" id="IPR016152">
    <property type="entry name" value="PTrfase/Anion_transptr"/>
</dbReference>
<keyword evidence="6" id="KW-0406">Ion transport</keyword>
<dbReference type="InterPro" id="IPR038770">
    <property type="entry name" value="Na+/solute_symporter_sf"/>
</dbReference>
<evidence type="ECO:0000256" key="6">
    <source>
        <dbReference type="ARBA" id="ARBA00023065"/>
    </source>
</evidence>
<evidence type="ECO:0000313" key="13">
    <source>
        <dbReference type="Proteomes" id="UP000216339"/>
    </source>
</evidence>
<dbReference type="InterPro" id="IPR014729">
    <property type="entry name" value="Rossmann-like_a/b/a_fold"/>
</dbReference>
<dbReference type="Pfam" id="PF00999">
    <property type="entry name" value="Na_H_Exchanger"/>
    <property type="match status" value="1"/>
</dbReference>
<dbReference type="Pfam" id="PF00582">
    <property type="entry name" value="Usp"/>
    <property type="match status" value="1"/>
</dbReference>
<protein>
    <recommendedName>
        <fullName evidence="14">PTS EIIA type-2 domain-containing protein</fullName>
    </recommendedName>
</protein>
<keyword evidence="13" id="KW-1185">Reference proteome</keyword>
<evidence type="ECO:0000256" key="3">
    <source>
        <dbReference type="ARBA" id="ARBA00022449"/>
    </source>
</evidence>
<keyword evidence="4 9" id="KW-0812">Transmembrane</keyword>
<feature type="transmembrane region" description="Helical" evidence="9">
    <location>
        <begin position="15"/>
        <end position="32"/>
    </location>
</feature>
<evidence type="ECO:0000256" key="2">
    <source>
        <dbReference type="ARBA" id="ARBA00022448"/>
    </source>
</evidence>
<dbReference type="SUPFAM" id="SSF55804">
    <property type="entry name" value="Phoshotransferase/anion transport protein"/>
    <property type="match status" value="1"/>
</dbReference>
<evidence type="ECO:0000256" key="5">
    <source>
        <dbReference type="ARBA" id="ARBA00022989"/>
    </source>
</evidence>
<dbReference type="InterPro" id="IPR006016">
    <property type="entry name" value="UspA"/>
</dbReference>
<dbReference type="OrthoDB" id="9793589at2"/>
<evidence type="ECO:0008006" key="14">
    <source>
        <dbReference type="Google" id="ProtNLM"/>
    </source>
</evidence>
<dbReference type="Gene3D" id="1.20.1530.20">
    <property type="match status" value="1"/>
</dbReference>
<feature type="region of interest" description="Disordered" evidence="8">
    <location>
        <begin position="829"/>
        <end position="851"/>
    </location>
</feature>
<keyword evidence="7 9" id="KW-0472">Membrane</keyword>
<evidence type="ECO:0000256" key="7">
    <source>
        <dbReference type="ARBA" id="ARBA00023136"/>
    </source>
</evidence>
<dbReference type="PANTHER" id="PTHR43562">
    <property type="entry name" value="NAPA-TYPE SODIUM/HYDROGEN ANTIPORTER"/>
    <property type="match status" value="1"/>
</dbReference>
<comment type="caution">
    <text evidence="12">The sequence shown here is derived from an EMBL/GenBank/DDBJ whole genome shotgun (WGS) entry which is preliminary data.</text>
</comment>
<dbReference type="RefSeq" id="WP_095508755.1">
    <property type="nucleotide sequence ID" value="NZ_MQWD01000001.1"/>
</dbReference>
<evidence type="ECO:0000259" key="10">
    <source>
        <dbReference type="Pfam" id="PF00582"/>
    </source>
</evidence>
<dbReference type="EMBL" id="MQWD01000001">
    <property type="protein sequence ID" value="PAP75124.1"/>
    <property type="molecule type" value="Genomic_DNA"/>
</dbReference>
<evidence type="ECO:0000259" key="11">
    <source>
        <dbReference type="Pfam" id="PF00999"/>
    </source>
</evidence>
<dbReference type="InterPro" id="IPR006153">
    <property type="entry name" value="Cation/H_exchanger_TM"/>
</dbReference>
<keyword evidence="3" id="KW-0050">Antiport</keyword>
<feature type="transmembrane region" description="Helical" evidence="9">
    <location>
        <begin position="304"/>
        <end position="328"/>
    </location>
</feature>
<name>A0A271IWD6_9BACT</name>
<evidence type="ECO:0000256" key="8">
    <source>
        <dbReference type="SAM" id="MobiDB-lite"/>
    </source>
</evidence>
<keyword evidence="5 9" id="KW-1133">Transmembrane helix</keyword>
<keyword evidence="2" id="KW-0813">Transport</keyword>
<feature type="transmembrane region" description="Helical" evidence="9">
    <location>
        <begin position="368"/>
        <end position="388"/>
    </location>
</feature>
<dbReference type="GO" id="GO:1902600">
    <property type="term" value="P:proton transmembrane transport"/>
    <property type="evidence" value="ECO:0007669"/>
    <property type="project" value="InterPro"/>
</dbReference>